<keyword evidence="5" id="KW-0472">Membrane</keyword>
<dbReference type="EMBL" id="CAJEWE010000006">
    <property type="protein sequence ID" value="CAD2072842.1"/>
    <property type="molecule type" value="Genomic_DNA"/>
</dbReference>
<evidence type="ECO:0000256" key="4">
    <source>
        <dbReference type="SAM" id="MobiDB-lite"/>
    </source>
</evidence>
<dbReference type="GO" id="GO:0015385">
    <property type="term" value="F:sodium:proton antiporter activity"/>
    <property type="evidence" value="ECO:0007669"/>
    <property type="project" value="TreeGrafter"/>
</dbReference>
<dbReference type="RefSeq" id="WP_229713828.1">
    <property type="nucleotide sequence ID" value="NZ_BMDB01000001.1"/>
</dbReference>
<dbReference type="NCBIfam" id="TIGR01300">
    <property type="entry name" value="CPA3_mnhG_phaG"/>
    <property type="match status" value="1"/>
</dbReference>
<keyword evidence="3" id="KW-0050">Antiport</keyword>
<dbReference type="InterPro" id="IPR005133">
    <property type="entry name" value="PhaG_MnhG_YufB"/>
</dbReference>
<keyword evidence="7" id="KW-1185">Reference proteome</keyword>
<keyword evidence="3" id="KW-0813">Transport</keyword>
<proteinExistence type="inferred from homology"/>
<keyword evidence="5" id="KW-0812">Transmembrane</keyword>
<accession>A0A6V7R7P5</accession>
<dbReference type="PANTHER" id="PTHR34703:SF1">
    <property type="entry name" value="ANTIPORTER SUBUNIT MNHG2-RELATED"/>
    <property type="match status" value="1"/>
</dbReference>
<evidence type="ECO:0000256" key="5">
    <source>
        <dbReference type="SAM" id="Phobius"/>
    </source>
</evidence>
<dbReference type="Proteomes" id="UP000521032">
    <property type="component" value="Unassembled WGS sequence"/>
</dbReference>
<feature type="transmembrane region" description="Helical" evidence="5">
    <location>
        <begin position="38"/>
        <end position="58"/>
    </location>
</feature>
<dbReference type="NCBIfam" id="NF009314">
    <property type="entry name" value="PRK12674.1-2"/>
    <property type="match status" value="1"/>
</dbReference>
<evidence type="ECO:0000256" key="1">
    <source>
        <dbReference type="ARBA" id="ARBA00004141"/>
    </source>
</evidence>
<keyword evidence="5" id="KW-1133">Transmembrane helix</keyword>
<name>A0A6V7R7P5_9BACL</name>
<feature type="region of interest" description="Disordered" evidence="4">
    <location>
        <begin position="112"/>
        <end position="133"/>
    </location>
</feature>
<gene>
    <name evidence="6" type="primary">mrpG</name>
    <name evidence="6" type="ORF">JEOSCH030_00451</name>
</gene>
<evidence type="ECO:0000313" key="7">
    <source>
        <dbReference type="Proteomes" id="UP000521032"/>
    </source>
</evidence>
<evidence type="ECO:0000313" key="6">
    <source>
        <dbReference type="EMBL" id="CAD2072842.1"/>
    </source>
</evidence>
<feature type="transmembrane region" description="Helical" evidence="5">
    <location>
        <begin position="64"/>
        <end position="85"/>
    </location>
</feature>
<organism evidence="6 7">
    <name type="scientific">Phocicoccus schoeneichii</name>
    <dbReference type="NCBI Taxonomy" id="1812261"/>
    <lineage>
        <taxon>Bacteria</taxon>
        <taxon>Bacillati</taxon>
        <taxon>Bacillota</taxon>
        <taxon>Bacilli</taxon>
        <taxon>Bacillales</taxon>
        <taxon>Salinicoccaceae</taxon>
        <taxon>Phocicoccus</taxon>
    </lineage>
</organism>
<dbReference type="GO" id="GO:0016020">
    <property type="term" value="C:membrane"/>
    <property type="evidence" value="ECO:0007669"/>
    <property type="project" value="UniProtKB-SubCell"/>
</dbReference>
<comment type="subcellular location">
    <subcellularLocation>
        <location evidence="1">Membrane</location>
        <topology evidence="1">Multi-pass membrane protein</topology>
    </subcellularLocation>
</comment>
<comment type="similarity">
    <text evidence="2">Belongs to the CPA3 antiporters (TC 2.A.63) subunit G family.</text>
</comment>
<protein>
    <submittedName>
        <fullName evidence="6">Na(+)/H(+) antiporter subunit G</fullName>
    </submittedName>
</protein>
<sequence length="133" mass="15102">MSSIIAILVLSGVFFSIIAAIGVVRLPDMYSRLHAASISSTLGVSSVLLGVFLYFWYFNNNFEMTLLLAIVLIFVIAPTGAHMLARSAFHSDVEPYKLTILNELRRDEIGHEELREEDKQRAEERKKEKELEE</sequence>
<dbReference type="PANTHER" id="PTHR34703">
    <property type="entry name" value="ANTIPORTER SUBUNIT MNHG2-RELATED"/>
    <property type="match status" value="1"/>
</dbReference>
<dbReference type="AlphaFoldDB" id="A0A6V7R7P5"/>
<feature type="transmembrane region" description="Helical" evidence="5">
    <location>
        <begin position="6"/>
        <end position="26"/>
    </location>
</feature>
<evidence type="ECO:0000256" key="3">
    <source>
        <dbReference type="ARBA" id="ARBA00022449"/>
    </source>
</evidence>
<evidence type="ECO:0000256" key="2">
    <source>
        <dbReference type="ARBA" id="ARBA00008404"/>
    </source>
</evidence>
<reference evidence="6 7" key="1">
    <citation type="submission" date="2020-07" db="EMBL/GenBank/DDBJ databases">
        <authorList>
            <person name="Criscuolo A."/>
        </authorList>
    </citation>
    <scope>NUCLEOTIDE SEQUENCE [LARGE SCALE GENOMIC DNA]</scope>
    <source>
        <strain evidence="7">CIP 111030</strain>
    </source>
</reference>
<comment type="caution">
    <text evidence="6">The sequence shown here is derived from an EMBL/GenBank/DDBJ whole genome shotgun (WGS) entry which is preliminary data.</text>
</comment>
<dbReference type="Pfam" id="PF03334">
    <property type="entry name" value="PhaG_MnhG_YufB"/>
    <property type="match status" value="1"/>
</dbReference>